<dbReference type="RefSeq" id="XP_018263961.1">
    <property type="nucleotide sequence ID" value="XM_018407153.1"/>
</dbReference>
<dbReference type="OrthoDB" id="10345294at2759"/>
<name>A0A1A6A7T5_9TREE</name>
<gene>
    <name evidence="2" type="ORF">I303_03839</name>
    <name evidence="3" type="ORF">I303_103820</name>
</gene>
<organism evidence="2">
    <name type="scientific">Kwoniella dejecticola CBS 10117</name>
    <dbReference type="NCBI Taxonomy" id="1296121"/>
    <lineage>
        <taxon>Eukaryota</taxon>
        <taxon>Fungi</taxon>
        <taxon>Dikarya</taxon>
        <taxon>Basidiomycota</taxon>
        <taxon>Agaricomycotina</taxon>
        <taxon>Tremellomycetes</taxon>
        <taxon>Tremellales</taxon>
        <taxon>Cryptococcaceae</taxon>
        <taxon>Kwoniella</taxon>
    </lineage>
</organism>
<evidence type="ECO:0000313" key="4">
    <source>
        <dbReference type="Proteomes" id="UP000078595"/>
    </source>
</evidence>
<sequence>MFHSLAHLPSTLVLLLSITTSFGTANGRVIQRDHKALPRGDSIPTFASFEDLVSHHGAVILDVNTIDVDVTADNSTASYNGTNALAKRADPLDTIGNLHEYTWDWVTKTCTAVAVSTATLALSSYFLLLTVRNFRSIAAVLTGDGRNPATLPKNLKRGADSNVTYARVDTEIAFDDGFKRTTHPVKLLYSIDNDAGVIQLDQANIHLGTTSGEVEGGEGSDLTKRFDESHEIGVGFSGPIIGFNGDEGYYRATQEYQISTIFNYGNEACKQEYICGAQGCMGMAIQASSYYGFNVRDLWGECYGASRDWIN</sequence>
<reference evidence="3" key="2">
    <citation type="submission" date="2013-07" db="EMBL/GenBank/DDBJ databases">
        <authorList>
            <consortium name="The Broad Institute Genome Sequencing Platform"/>
            <person name="Cuomo C."/>
            <person name="Litvintseva A."/>
            <person name="Chen Y."/>
            <person name="Heitman J."/>
            <person name="Sun S."/>
            <person name="Springer D."/>
            <person name="Dromer F."/>
            <person name="Young S.K."/>
            <person name="Zeng Q."/>
            <person name="Gargeya S."/>
            <person name="Fitzgerald M."/>
            <person name="Abouelleil A."/>
            <person name="Alvarado L."/>
            <person name="Berlin A.M."/>
            <person name="Chapman S.B."/>
            <person name="Dewar J."/>
            <person name="Goldberg J."/>
            <person name="Griggs A."/>
            <person name="Gujja S."/>
            <person name="Hansen M."/>
            <person name="Howarth C."/>
            <person name="Imamovic A."/>
            <person name="Larimer J."/>
            <person name="McCowan C."/>
            <person name="Murphy C."/>
            <person name="Pearson M."/>
            <person name="Priest M."/>
            <person name="Roberts A."/>
            <person name="Saif S."/>
            <person name="Shea T."/>
            <person name="Sykes S."/>
            <person name="Wortman J."/>
            <person name="Nusbaum C."/>
            <person name="Birren B."/>
        </authorList>
    </citation>
    <scope>NUCLEOTIDE SEQUENCE</scope>
    <source>
        <strain evidence="3">CBS 10117</strain>
    </source>
</reference>
<dbReference type="EMBL" id="CP144533">
    <property type="protein sequence ID" value="WWC61239.1"/>
    <property type="molecule type" value="Genomic_DNA"/>
</dbReference>
<keyword evidence="1" id="KW-0732">Signal</keyword>
<feature type="signal peptide" evidence="1">
    <location>
        <begin position="1"/>
        <end position="27"/>
    </location>
</feature>
<keyword evidence="4" id="KW-1185">Reference proteome</keyword>
<dbReference type="Proteomes" id="UP000078595">
    <property type="component" value="Chromosome 4"/>
</dbReference>
<protein>
    <submittedName>
        <fullName evidence="2">Uncharacterized protein</fullName>
    </submittedName>
</protein>
<dbReference type="VEuPathDB" id="FungiDB:I303_03839"/>
<reference evidence="2" key="1">
    <citation type="submission" date="2013-07" db="EMBL/GenBank/DDBJ databases">
        <title>The Genome Sequence of Cryptococcus dejecticola CBS10117.</title>
        <authorList>
            <consortium name="The Broad Institute Genome Sequencing Platform"/>
            <person name="Cuomo C."/>
            <person name="Litvintseva A."/>
            <person name="Chen Y."/>
            <person name="Heitman J."/>
            <person name="Sun S."/>
            <person name="Springer D."/>
            <person name="Dromer F."/>
            <person name="Young S.K."/>
            <person name="Zeng Q."/>
            <person name="Gargeya S."/>
            <person name="Fitzgerald M."/>
            <person name="Abouelleil A."/>
            <person name="Alvarado L."/>
            <person name="Berlin A.M."/>
            <person name="Chapman S.B."/>
            <person name="Dewar J."/>
            <person name="Goldberg J."/>
            <person name="Griggs A."/>
            <person name="Gujja S."/>
            <person name="Hansen M."/>
            <person name="Howarth C."/>
            <person name="Imamovic A."/>
            <person name="Larimer J."/>
            <person name="McCowan C."/>
            <person name="Murphy C."/>
            <person name="Pearson M."/>
            <person name="Priest M."/>
            <person name="Roberts A."/>
            <person name="Saif S."/>
            <person name="Shea T."/>
            <person name="Sykes S."/>
            <person name="Wortman J."/>
            <person name="Nusbaum C."/>
            <person name="Birren B."/>
        </authorList>
    </citation>
    <scope>NUCLEOTIDE SEQUENCE [LARGE SCALE GENOMIC DNA]</scope>
    <source>
        <strain evidence="2">CBS 10117</strain>
    </source>
</reference>
<accession>A0A1A6A7T5</accession>
<reference evidence="3" key="3">
    <citation type="submission" date="2024-02" db="EMBL/GenBank/DDBJ databases">
        <title>Comparative genomics of Cryptococcus and Kwoniella reveals pathogenesis evolution and contrasting modes of karyotype evolution via chromosome fusion or intercentromeric recombination.</title>
        <authorList>
            <person name="Coelho M.A."/>
            <person name="David-Palma M."/>
            <person name="Shea T."/>
            <person name="Bowers K."/>
            <person name="McGinley-Smith S."/>
            <person name="Mohammad A.W."/>
            <person name="Gnirke A."/>
            <person name="Yurkov A.M."/>
            <person name="Nowrousian M."/>
            <person name="Sun S."/>
            <person name="Cuomo C.A."/>
            <person name="Heitman J."/>
        </authorList>
    </citation>
    <scope>NUCLEOTIDE SEQUENCE</scope>
    <source>
        <strain evidence="3">CBS 10117</strain>
    </source>
</reference>
<dbReference type="AlphaFoldDB" id="A0A1A6A7T5"/>
<dbReference type="KEGG" id="kdj:28967538"/>
<dbReference type="GeneID" id="28967538"/>
<proteinExistence type="predicted"/>
<evidence type="ECO:0000313" key="2">
    <source>
        <dbReference type="EMBL" id="OBR86119.1"/>
    </source>
</evidence>
<feature type="chain" id="PRO_5008342174" evidence="1">
    <location>
        <begin position="28"/>
        <end position="311"/>
    </location>
</feature>
<evidence type="ECO:0000256" key="1">
    <source>
        <dbReference type="SAM" id="SignalP"/>
    </source>
</evidence>
<evidence type="ECO:0000313" key="3">
    <source>
        <dbReference type="EMBL" id="WWC61239.1"/>
    </source>
</evidence>
<dbReference type="EMBL" id="KI894030">
    <property type="protein sequence ID" value="OBR86119.1"/>
    <property type="molecule type" value="Genomic_DNA"/>
</dbReference>